<keyword evidence="2" id="KW-1185">Reference proteome</keyword>
<comment type="caution">
    <text evidence="1">The sequence shown here is derived from an EMBL/GenBank/DDBJ whole genome shotgun (WGS) entry which is preliminary data.</text>
</comment>
<evidence type="ECO:0000313" key="2">
    <source>
        <dbReference type="Proteomes" id="UP001148737"/>
    </source>
</evidence>
<dbReference type="Proteomes" id="UP001148737">
    <property type="component" value="Unassembled WGS sequence"/>
</dbReference>
<accession>A0ACC1QTW4</accession>
<reference evidence="1" key="1">
    <citation type="submission" date="2022-07" db="EMBL/GenBank/DDBJ databases">
        <title>Genome Sequence of Lecanicillium saksenae.</title>
        <authorList>
            <person name="Buettner E."/>
        </authorList>
    </citation>
    <scope>NUCLEOTIDE SEQUENCE</scope>
    <source>
        <strain evidence="1">VT-O1</strain>
    </source>
</reference>
<evidence type="ECO:0000313" key="1">
    <source>
        <dbReference type="EMBL" id="KAJ3493124.1"/>
    </source>
</evidence>
<sequence length="540" mass="60387">MVQQENTVSAAVKRCLTLFTPVLSGIEDVSGGTTHTQLAHERSRFKLWSANIGAHRTGASSLDYRLRDASNIRLNVLELVRDLAQLLDDYAGIVRGEVIPWDTDMTEPIEEGAPETELEQIMIHMKETVDSLLGLSITIRNPAPHDRFMATVATNVSFYEPHDVNHVKELYGELPPWQAERLGGAISKRRQYFRYRQAHREKLAFGIDDDADAGVDVDSQAPSTFASSIPLHLKSESSSRAPKNEEDGQDYLSQTSVATSVGEGTTRRIPALPEDAKKHVFEDLRPYVCLYEDCTDAEYGYAYLSDWITHTKERHLIEYKCPVQSCAWTSTNKVSFTVHSTESHSSEILKYGIETLLDLVRVEIREQETSHCPFCRELQSSTKNYYRHVGRHMEDLSIFALPLDIDENTPASETDGDDGENSEVPPVSEEPPECPVAEREPLPPGPLDTRRSPSASTSTRGLRPLLSFAGSTVYEQGPRPLYRPTPSLASAGYDGERRGYTSYAIDSGYFTREGDSCRSEEYLEKKQSKMTPVPDIGGSR</sequence>
<gene>
    <name evidence="1" type="ORF">NLG97_g4939</name>
</gene>
<name>A0ACC1QTW4_9HYPO</name>
<dbReference type="EMBL" id="JANAKD010000520">
    <property type="protein sequence ID" value="KAJ3493124.1"/>
    <property type="molecule type" value="Genomic_DNA"/>
</dbReference>
<proteinExistence type="predicted"/>
<organism evidence="1 2">
    <name type="scientific">Lecanicillium saksenae</name>
    <dbReference type="NCBI Taxonomy" id="468837"/>
    <lineage>
        <taxon>Eukaryota</taxon>
        <taxon>Fungi</taxon>
        <taxon>Dikarya</taxon>
        <taxon>Ascomycota</taxon>
        <taxon>Pezizomycotina</taxon>
        <taxon>Sordariomycetes</taxon>
        <taxon>Hypocreomycetidae</taxon>
        <taxon>Hypocreales</taxon>
        <taxon>Cordycipitaceae</taxon>
        <taxon>Lecanicillium</taxon>
    </lineage>
</organism>
<protein>
    <submittedName>
        <fullName evidence="1">Uncharacterized protein</fullName>
    </submittedName>
</protein>